<accession>A6GCL9</accession>
<dbReference type="STRING" id="391625.PPSIR1_07390"/>
<reference evidence="1 2" key="1">
    <citation type="submission" date="2007-06" db="EMBL/GenBank/DDBJ databases">
        <authorList>
            <person name="Shimkets L."/>
            <person name="Ferriera S."/>
            <person name="Johnson J."/>
            <person name="Kravitz S."/>
            <person name="Beeson K."/>
            <person name="Sutton G."/>
            <person name="Rogers Y.-H."/>
            <person name="Friedman R."/>
            <person name="Frazier M."/>
            <person name="Venter J.C."/>
        </authorList>
    </citation>
    <scope>NUCLEOTIDE SEQUENCE [LARGE SCALE GENOMIC DNA]</scope>
    <source>
        <strain evidence="1 2">SIR-1</strain>
    </source>
</reference>
<gene>
    <name evidence="1" type="ORF">PPSIR1_07390</name>
</gene>
<dbReference type="Proteomes" id="UP000005801">
    <property type="component" value="Unassembled WGS sequence"/>
</dbReference>
<comment type="caution">
    <text evidence="1">The sequence shown here is derived from an EMBL/GenBank/DDBJ whole genome shotgun (WGS) entry which is preliminary data.</text>
</comment>
<name>A6GCL9_9BACT</name>
<evidence type="ECO:0000313" key="2">
    <source>
        <dbReference type="Proteomes" id="UP000005801"/>
    </source>
</evidence>
<dbReference type="EMBL" id="ABCS01000066">
    <property type="protein sequence ID" value="EDM76371.1"/>
    <property type="molecule type" value="Genomic_DNA"/>
</dbReference>
<keyword evidence="2" id="KW-1185">Reference proteome</keyword>
<organism evidence="1 2">
    <name type="scientific">Plesiocystis pacifica SIR-1</name>
    <dbReference type="NCBI Taxonomy" id="391625"/>
    <lineage>
        <taxon>Bacteria</taxon>
        <taxon>Pseudomonadati</taxon>
        <taxon>Myxococcota</taxon>
        <taxon>Polyangia</taxon>
        <taxon>Nannocystales</taxon>
        <taxon>Nannocystaceae</taxon>
        <taxon>Plesiocystis</taxon>
    </lineage>
</organism>
<proteinExistence type="predicted"/>
<evidence type="ECO:0000313" key="1">
    <source>
        <dbReference type="EMBL" id="EDM76371.1"/>
    </source>
</evidence>
<dbReference type="AlphaFoldDB" id="A6GCL9"/>
<protein>
    <submittedName>
        <fullName evidence="1">Uncharacterized protein</fullName>
    </submittedName>
</protein>
<sequence length="41" mass="4564">MGALARARGENEILVRPDLEFSVQAWEEQPPGAIVREMLLA</sequence>